<dbReference type="EMBL" id="PDOE01000003">
    <property type="protein sequence ID" value="RKL67621.1"/>
    <property type="molecule type" value="Genomic_DNA"/>
</dbReference>
<protein>
    <recommendedName>
        <fullName evidence="4">DUF2663 domain-containing protein</fullName>
    </recommendedName>
</protein>
<feature type="transmembrane region" description="Helical" evidence="1">
    <location>
        <begin position="33"/>
        <end position="53"/>
    </location>
</feature>
<keyword evidence="1" id="KW-0812">Transmembrane</keyword>
<keyword evidence="1" id="KW-1133">Transmembrane helix</keyword>
<keyword evidence="1" id="KW-0472">Membrane</keyword>
<dbReference type="OrthoDB" id="2929428at2"/>
<organism evidence="2 3">
    <name type="scientific">Salipaludibacillus neizhouensis</name>
    <dbReference type="NCBI Taxonomy" id="885475"/>
    <lineage>
        <taxon>Bacteria</taxon>
        <taxon>Bacillati</taxon>
        <taxon>Bacillota</taxon>
        <taxon>Bacilli</taxon>
        <taxon>Bacillales</taxon>
        <taxon>Bacillaceae</taxon>
    </lineage>
</organism>
<keyword evidence="3" id="KW-1185">Reference proteome</keyword>
<dbReference type="RefSeq" id="WP_110935216.1">
    <property type="nucleotide sequence ID" value="NZ_KZ614146.1"/>
</dbReference>
<dbReference type="AlphaFoldDB" id="A0A3A9KAY2"/>
<comment type="caution">
    <text evidence="2">The sequence shown here is derived from an EMBL/GenBank/DDBJ whole genome shotgun (WGS) entry which is preliminary data.</text>
</comment>
<gene>
    <name evidence="2" type="ORF">CR203_09730</name>
</gene>
<evidence type="ECO:0000256" key="1">
    <source>
        <dbReference type="SAM" id="Phobius"/>
    </source>
</evidence>
<evidence type="ECO:0008006" key="4">
    <source>
        <dbReference type="Google" id="ProtNLM"/>
    </source>
</evidence>
<sequence length="137" mass="16144">MLDSLNKNQSMEVYLVNAIIKAKEKETKAQKKLVRAGVYLLGILGLSVVYLYVRWMDTYYVSQLIADPIILVFILAIGLMFVNLNNKKFSFEKAESDFDRLKEDLIDRSYDIWSTKEKQTEVYKRLKEEHDINLFHK</sequence>
<accession>A0A3A9KAY2</accession>
<feature type="transmembrane region" description="Helical" evidence="1">
    <location>
        <begin position="65"/>
        <end position="84"/>
    </location>
</feature>
<dbReference type="InterPro" id="IPR020210">
    <property type="entry name" value="Uncharacterised_YpbF_TM"/>
</dbReference>
<reference evidence="2 3" key="1">
    <citation type="submission" date="2017-10" db="EMBL/GenBank/DDBJ databases">
        <title>Bacillus sp. nov., a halophilic bacterium isolated from a Keqin Lake.</title>
        <authorList>
            <person name="Wang H."/>
        </authorList>
    </citation>
    <scope>NUCLEOTIDE SEQUENCE [LARGE SCALE GENOMIC DNA]</scope>
    <source>
        <strain evidence="2 3">KCTC 13187</strain>
    </source>
</reference>
<proteinExistence type="predicted"/>
<dbReference type="Proteomes" id="UP000281498">
    <property type="component" value="Unassembled WGS sequence"/>
</dbReference>
<dbReference type="Pfam" id="PF10864">
    <property type="entry name" value="DUF2663"/>
    <property type="match status" value="1"/>
</dbReference>
<evidence type="ECO:0000313" key="2">
    <source>
        <dbReference type="EMBL" id="RKL67621.1"/>
    </source>
</evidence>
<name>A0A3A9KAY2_9BACI</name>
<evidence type="ECO:0000313" key="3">
    <source>
        <dbReference type="Proteomes" id="UP000281498"/>
    </source>
</evidence>